<comment type="caution">
    <text evidence="3">The sequence shown here is derived from an EMBL/GenBank/DDBJ whole genome shotgun (WGS) entry which is preliminary data.</text>
</comment>
<accession>A0A9P4H9J4</accession>
<evidence type="ECO:0000256" key="1">
    <source>
        <dbReference type="SAM" id="MobiDB-lite"/>
    </source>
</evidence>
<gene>
    <name evidence="3" type="ORF">EK21DRAFT_112320</name>
</gene>
<dbReference type="EMBL" id="ML978194">
    <property type="protein sequence ID" value="KAF2030027.1"/>
    <property type="molecule type" value="Genomic_DNA"/>
</dbReference>
<feature type="domain" description="DUF7730" evidence="2">
    <location>
        <begin position="59"/>
        <end position="165"/>
    </location>
</feature>
<dbReference type="InterPro" id="IPR056632">
    <property type="entry name" value="DUF7730"/>
</dbReference>
<dbReference type="Pfam" id="PF24864">
    <property type="entry name" value="DUF7730"/>
    <property type="match status" value="1"/>
</dbReference>
<name>A0A9P4H9J4_9PLEO</name>
<dbReference type="AlphaFoldDB" id="A0A9P4H9J4"/>
<evidence type="ECO:0000313" key="3">
    <source>
        <dbReference type="EMBL" id="KAF2030027.1"/>
    </source>
</evidence>
<reference evidence="3" key="1">
    <citation type="journal article" date="2020" name="Stud. Mycol.">
        <title>101 Dothideomycetes genomes: a test case for predicting lifestyles and emergence of pathogens.</title>
        <authorList>
            <person name="Haridas S."/>
            <person name="Albert R."/>
            <person name="Binder M."/>
            <person name="Bloem J."/>
            <person name="Labutti K."/>
            <person name="Salamov A."/>
            <person name="Andreopoulos B."/>
            <person name="Baker S."/>
            <person name="Barry K."/>
            <person name="Bills G."/>
            <person name="Bluhm B."/>
            <person name="Cannon C."/>
            <person name="Castanera R."/>
            <person name="Culley D."/>
            <person name="Daum C."/>
            <person name="Ezra D."/>
            <person name="Gonzalez J."/>
            <person name="Henrissat B."/>
            <person name="Kuo A."/>
            <person name="Liang C."/>
            <person name="Lipzen A."/>
            <person name="Lutzoni F."/>
            <person name="Magnuson J."/>
            <person name="Mondo S."/>
            <person name="Nolan M."/>
            <person name="Ohm R."/>
            <person name="Pangilinan J."/>
            <person name="Park H.-J."/>
            <person name="Ramirez L."/>
            <person name="Alfaro M."/>
            <person name="Sun H."/>
            <person name="Tritt A."/>
            <person name="Yoshinaga Y."/>
            <person name="Zwiers L.-H."/>
            <person name="Turgeon B."/>
            <person name="Goodwin S."/>
            <person name="Spatafora J."/>
            <person name="Crous P."/>
            <person name="Grigoriev I."/>
        </authorList>
    </citation>
    <scope>NUCLEOTIDE SEQUENCE</scope>
    <source>
        <strain evidence="3">CBS 110217</strain>
    </source>
</reference>
<organism evidence="3 4">
    <name type="scientific">Setomelanomma holmii</name>
    <dbReference type="NCBI Taxonomy" id="210430"/>
    <lineage>
        <taxon>Eukaryota</taxon>
        <taxon>Fungi</taxon>
        <taxon>Dikarya</taxon>
        <taxon>Ascomycota</taxon>
        <taxon>Pezizomycotina</taxon>
        <taxon>Dothideomycetes</taxon>
        <taxon>Pleosporomycetidae</taxon>
        <taxon>Pleosporales</taxon>
        <taxon>Pleosporineae</taxon>
        <taxon>Phaeosphaeriaceae</taxon>
        <taxon>Setomelanomma</taxon>
    </lineage>
</organism>
<evidence type="ECO:0000259" key="2">
    <source>
        <dbReference type="Pfam" id="PF24864"/>
    </source>
</evidence>
<dbReference type="Proteomes" id="UP000799777">
    <property type="component" value="Unassembled WGS sequence"/>
</dbReference>
<dbReference type="PANTHER" id="PTHR38790">
    <property type="entry name" value="2EXR DOMAIN-CONTAINING PROTEIN-RELATED"/>
    <property type="match status" value="1"/>
</dbReference>
<dbReference type="PANTHER" id="PTHR38790:SF4">
    <property type="entry name" value="2EXR DOMAIN-CONTAINING PROTEIN"/>
    <property type="match status" value="1"/>
</dbReference>
<proteinExistence type="predicted"/>
<keyword evidence="4" id="KW-1185">Reference proteome</keyword>
<evidence type="ECO:0000313" key="4">
    <source>
        <dbReference type="Proteomes" id="UP000799777"/>
    </source>
</evidence>
<dbReference type="OrthoDB" id="5413827at2759"/>
<sequence>MAPRTRASVKANDATAPSKHSDTRVVKRPTRGYHTFKDGRLNVTPMADELELVELNQNAPILSLPPEIRNRIFELVLGGKTMRHTYLGHGESTKIIFKNAPRDRKNATALIRTCRQIYVETLTLPYARCTFSTPYYHDVYVAFKRFRAHQRRLINTIHFELMVHEVEHFALRWLSDTDPALGIPKWLLSLQHVHVCLFSSDGWKWRSFAERETTLRSLLDSDMSSRAYKLSIDMMDGDWHHFDGRWKANPVSTTT</sequence>
<feature type="region of interest" description="Disordered" evidence="1">
    <location>
        <begin position="1"/>
        <end position="28"/>
    </location>
</feature>
<protein>
    <recommendedName>
        <fullName evidence="2">DUF7730 domain-containing protein</fullName>
    </recommendedName>
</protein>